<evidence type="ECO:0000256" key="1">
    <source>
        <dbReference type="SAM" id="Phobius"/>
    </source>
</evidence>
<keyword evidence="1" id="KW-0812">Transmembrane</keyword>
<feature type="transmembrane region" description="Helical" evidence="1">
    <location>
        <begin position="147"/>
        <end position="170"/>
    </location>
</feature>
<accession>A0A6C0GRQ9</accession>
<evidence type="ECO:0000313" key="2">
    <source>
        <dbReference type="EMBL" id="QHT70617.1"/>
    </source>
</evidence>
<gene>
    <name evidence="2" type="ORF">GXP67_30170</name>
</gene>
<feature type="transmembrane region" description="Helical" evidence="1">
    <location>
        <begin position="176"/>
        <end position="195"/>
    </location>
</feature>
<keyword evidence="1" id="KW-1133">Transmembrane helix</keyword>
<feature type="transmembrane region" description="Helical" evidence="1">
    <location>
        <begin position="65"/>
        <end position="85"/>
    </location>
</feature>
<name>A0A6C0GRQ9_9BACT</name>
<sequence>MATLPDQATQEQILQFLTTEHFILQTAKAATIAEANGRATLFMSTVSSAVVALAFIGQVSDMGQAFFVFGLVLFPCLLFLGMITFERAIQTAIENMVHSRGINRIRHYYVELAPKLKPYFIHSIHDDVASAVRDMGIMPTHSFWQHLVTNAGMIAVINSILIGVFSGMVLRFVNLLPVYGFTISGILLFLLGVVIHHRYQMKKYSAFEQGIQTIFPSDTP</sequence>
<feature type="transmembrane region" description="Helical" evidence="1">
    <location>
        <begin position="41"/>
        <end position="59"/>
    </location>
</feature>
<organism evidence="2 3">
    <name type="scientific">Rhodocytophaga rosea</name>
    <dbReference type="NCBI Taxonomy" id="2704465"/>
    <lineage>
        <taxon>Bacteria</taxon>
        <taxon>Pseudomonadati</taxon>
        <taxon>Bacteroidota</taxon>
        <taxon>Cytophagia</taxon>
        <taxon>Cytophagales</taxon>
        <taxon>Rhodocytophagaceae</taxon>
        <taxon>Rhodocytophaga</taxon>
    </lineage>
</organism>
<protein>
    <submittedName>
        <fullName evidence="2">Uncharacterized protein</fullName>
    </submittedName>
</protein>
<dbReference type="AlphaFoldDB" id="A0A6C0GRQ9"/>
<evidence type="ECO:0000313" key="3">
    <source>
        <dbReference type="Proteomes" id="UP000480178"/>
    </source>
</evidence>
<keyword evidence="1" id="KW-0472">Membrane</keyword>
<dbReference type="EMBL" id="CP048222">
    <property type="protein sequence ID" value="QHT70617.1"/>
    <property type="molecule type" value="Genomic_DNA"/>
</dbReference>
<keyword evidence="3" id="KW-1185">Reference proteome</keyword>
<dbReference type="KEGG" id="rhoz:GXP67_30170"/>
<proteinExistence type="predicted"/>
<reference evidence="2 3" key="1">
    <citation type="submission" date="2020-01" db="EMBL/GenBank/DDBJ databases">
        <authorList>
            <person name="Kim M.K."/>
        </authorList>
    </citation>
    <scope>NUCLEOTIDE SEQUENCE [LARGE SCALE GENOMIC DNA]</scope>
    <source>
        <strain evidence="2 3">172606-1</strain>
    </source>
</reference>
<dbReference type="RefSeq" id="WP_162446593.1">
    <property type="nucleotide sequence ID" value="NZ_CP048222.1"/>
</dbReference>
<dbReference type="Proteomes" id="UP000480178">
    <property type="component" value="Chromosome"/>
</dbReference>